<dbReference type="GO" id="GO:0005737">
    <property type="term" value="C:cytoplasm"/>
    <property type="evidence" value="ECO:0007669"/>
    <property type="project" value="TreeGrafter"/>
</dbReference>
<feature type="domain" description="F-box protein Hrt3/FBXO9 C-terminal" evidence="4">
    <location>
        <begin position="132"/>
        <end position="264"/>
    </location>
</feature>
<organism evidence="5 7">
    <name type="scientific">Plasmodiophora brassicae</name>
    <name type="common">Clubroot disease agent</name>
    <dbReference type="NCBI Taxonomy" id="37360"/>
    <lineage>
        <taxon>Eukaryota</taxon>
        <taxon>Sar</taxon>
        <taxon>Rhizaria</taxon>
        <taxon>Endomyxa</taxon>
        <taxon>Phytomyxea</taxon>
        <taxon>Plasmodiophorida</taxon>
        <taxon>Plasmodiophoridae</taxon>
        <taxon>Plasmodiophora</taxon>
    </lineage>
</organism>
<evidence type="ECO:0000256" key="2">
    <source>
        <dbReference type="SAM" id="MobiDB-lite"/>
    </source>
</evidence>
<dbReference type="Pfam" id="PF12937">
    <property type="entry name" value="F-box-like"/>
    <property type="match status" value="1"/>
</dbReference>
<geneLocation type="mitochondrion" evidence="6"/>
<dbReference type="SUPFAM" id="SSF81383">
    <property type="entry name" value="F-box domain"/>
    <property type="match status" value="1"/>
</dbReference>
<dbReference type="Proteomes" id="UP000290189">
    <property type="component" value="Unassembled WGS sequence"/>
</dbReference>
<dbReference type="EMBL" id="OVEO01000013">
    <property type="protein sequence ID" value="SPR00176.1"/>
    <property type="molecule type" value="Genomic_DNA"/>
</dbReference>
<evidence type="ECO:0000259" key="3">
    <source>
        <dbReference type="Pfam" id="PF12937"/>
    </source>
</evidence>
<name>A0A0G4IXR6_PLABS</name>
<sequence>MVRNRRQVRRRDAHHRVVSDEVVLLGDGTPVSWARAASRSRDDDAPGRSADMPERSDDDGGAEQGGRSETRLWTAMNADQLLTVFSFLDGYSIGRCTRVCREWRRVSEMPSLWQMVCKAVFGPPLRLYKALSWKDKFLHDAHLRYDGIYCLQVTYWAQGSAQSNYEPLKFSYYRYLRFFPNRKVWYSLMNDPPPLAINRYMERHPGAGDPAIFEGEYRMKSSRVSCIVVMRHMTAGLKVVVHSTIPGAFNRLKFVSLVSLTSDREIGCEFRVPNAPFTFIHVNW</sequence>
<proteinExistence type="predicted"/>
<keyword evidence="1" id="KW-0833">Ubl conjugation pathway</keyword>
<evidence type="ECO:0000313" key="6">
    <source>
        <dbReference type="EMBL" id="SPR00176.1"/>
    </source>
</evidence>
<dbReference type="InterPro" id="IPR036047">
    <property type="entry name" value="F-box-like_dom_sf"/>
</dbReference>
<dbReference type="Gene3D" id="1.20.1280.50">
    <property type="match status" value="1"/>
</dbReference>
<reference evidence="6 8" key="2">
    <citation type="submission" date="2018-03" db="EMBL/GenBank/DDBJ databases">
        <authorList>
            <person name="Fogelqvist J."/>
        </authorList>
    </citation>
    <scope>NUCLEOTIDE SEQUENCE [LARGE SCALE GENOMIC DNA]</scope>
</reference>
<dbReference type="PANTHER" id="PTHR12874">
    <property type="entry name" value="F-BOX ONLY PROTEIN 48-RELATED"/>
    <property type="match status" value="1"/>
</dbReference>
<evidence type="ECO:0000313" key="8">
    <source>
        <dbReference type="Proteomes" id="UP000290189"/>
    </source>
</evidence>
<feature type="compositionally biased region" description="Basic and acidic residues" evidence="2">
    <location>
        <begin position="39"/>
        <end position="55"/>
    </location>
</feature>
<accession>A0A0G4IXR6</accession>
<keyword evidence="6" id="KW-0496">Mitochondrion</keyword>
<dbReference type="GO" id="GO:0031146">
    <property type="term" value="P:SCF-dependent proteasomal ubiquitin-dependent protein catabolic process"/>
    <property type="evidence" value="ECO:0007669"/>
    <property type="project" value="TreeGrafter"/>
</dbReference>
<evidence type="ECO:0000313" key="5">
    <source>
        <dbReference type="EMBL" id="CEP00057.1"/>
    </source>
</evidence>
<keyword evidence="7" id="KW-1185">Reference proteome</keyword>
<dbReference type="InterPro" id="IPR045464">
    <property type="entry name" value="Hrt3/FBXO9_C"/>
</dbReference>
<dbReference type="EMBL" id="CDSF01000097">
    <property type="protein sequence ID" value="CEP00057.1"/>
    <property type="molecule type" value="Genomic_DNA"/>
</dbReference>
<feature type="domain" description="F-box" evidence="3">
    <location>
        <begin position="81"/>
        <end position="117"/>
    </location>
</feature>
<dbReference type="Proteomes" id="UP000039324">
    <property type="component" value="Unassembled WGS sequence"/>
</dbReference>
<feature type="region of interest" description="Disordered" evidence="2">
    <location>
        <begin position="35"/>
        <end position="66"/>
    </location>
</feature>
<dbReference type="PANTHER" id="PTHR12874:SF9">
    <property type="entry name" value="F-BOX ONLY PROTEIN 48"/>
    <property type="match status" value="1"/>
</dbReference>
<dbReference type="Pfam" id="PF19270">
    <property type="entry name" value="FBO_C"/>
    <property type="match status" value="1"/>
</dbReference>
<dbReference type="STRING" id="37360.A0A0G4IXR6"/>
<evidence type="ECO:0000259" key="4">
    <source>
        <dbReference type="Pfam" id="PF19270"/>
    </source>
</evidence>
<dbReference type="GO" id="GO:0019005">
    <property type="term" value="C:SCF ubiquitin ligase complex"/>
    <property type="evidence" value="ECO:0007669"/>
    <property type="project" value="TreeGrafter"/>
</dbReference>
<gene>
    <name evidence="5" type="ORF">PBRA_007791</name>
    <name evidence="6" type="ORF">PLBR_LOCUS7391</name>
</gene>
<dbReference type="AlphaFoldDB" id="A0A0G4IXR6"/>
<evidence type="ECO:0000313" key="7">
    <source>
        <dbReference type="Proteomes" id="UP000039324"/>
    </source>
</evidence>
<dbReference type="OrthoDB" id="2117972at2759"/>
<evidence type="ECO:0000256" key="1">
    <source>
        <dbReference type="ARBA" id="ARBA00022786"/>
    </source>
</evidence>
<protein>
    <submittedName>
        <fullName evidence="5">Uncharacterized protein</fullName>
    </submittedName>
</protein>
<dbReference type="InterPro" id="IPR001810">
    <property type="entry name" value="F-box_dom"/>
</dbReference>
<reference evidence="5 7" key="1">
    <citation type="submission" date="2015-02" db="EMBL/GenBank/DDBJ databases">
        <authorList>
            <person name="Chooi Y.-H."/>
        </authorList>
    </citation>
    <scope>NUCLEOTIDE SEQUENCE [LARGE SCALE GENOMIC DNA]</scope>
    <source>
        <strain evidence="5">E3</strain>
    </source>
</reference>